<evidence type="ECO:0000313" key="4">
    <source>
        <dbReference type="EMBL" id="QHL91226.1"/>
    </source>
</evidence>
<organism evidence="4 5">
    <name type="scientific">Sphingomonas changnyeongensis</name>
    <dbReference type="NCBI Taxonomy" id="2698679"/>
    <lineage>
        <taxon>Bacteria</taxon>
        <taxon>Pseudomonadati</taxon>
        <taxon>Pseudomonadota</taxon>
        <taxon>Alphaproteobacteria</taxon>
        <taxon>Sphingomonadales</taxon>
        <taxon>Sphingomonadaceae</taxon>
        <taxon>Sphingomonas</taxon>
    </lineage>
</organism>
<dbReference type="KEGG" id="schy:GVO57_10885"/>
<reference evidence="4 5" key="1">
    <citation type="submission" date="2020-01" db="EMBL/GenBank/DDBJ databases">
        <title>Sphingomonas sp. C33 whole genome sequece.</title>
        <authorList>
            <person name="Park C."/>
        </authorList>
    </citation>
    <scope>NUCLEOTIDE SEQUENCE [LARGE SCALE GENOMIC DNA]</scope>
    <source>
        <strain evidence="4 5">C33</strain>
    </source>
</reference>
<dbReference type="InterPro" id="IPR016162">
    <property type="entry name" value="Ald_DH_N"/>
</dbReference>
<dbReference type="Proteomes" id="UP000464468">
    <property type="component" value="Chromosome"/>
</dbReference>
<dbReference type="PANTHER" id="PTHR42862">
    <property type="entry name" value="DELTA-1-PYRROLINE-5-CARBOXYLATE DEHYDROGENASE 1, ISOFORM A-RELATED"/>
    <property type="match status" value="1"/>
</dbReference>
<protein>
    <submittedName>
        <fullName evidence="4">Aldehyde dehydrogenase family protein</fullName>
    </submittedName>
</protein>
<dbReference type="SUPFAM" id="SSF53720">
    <property type="entry name" value="ALDH-like"/>
    <property type="match status" value="1"/>
</dbReference>
<gene>
    <name evidence="4" type="ORF">GVO57_10885</name>
</gene>
<dbReference type="PANTHER" id="PTHR42862:SF1">
    <property type="entry name" value="DELTA-1-PYRROLINE-5-CARBOXYLATE DEHYDROGENASE 2, ISOFORM A-RELATED"/>
    <property type="match status" value="1"/>
</dbReference>
<dbReference type="InterPro" id="IPR015590">
    <property type="entry name" value="Aldehyde_DH_dom"/>
</dbReference>
<dbReference type="InterPro" id="IPR016161">
    <property type="entry name" value="Ald_DH/histidinol_DH"/>
</dbReference>
<dbReference type="GO" id="GO:0003842">
    <property type="term" value="F:L-glutamate gamma-semialdehyde dehydrogenase activity"/>
    <property type="evidence" value="ECO:0007669"/>
    <property type="project" value="TreeGrafter"/>
</dbReference>
<dbReference type="Gene3D" id="3.40.605.10">
    <property type="entry name" value="Aldehyde Dehydrogenase, Chain A, domain 1"/>
    <property type="match status" value="1"/>
</dbReference>
<dbReference type="Pfam" id="PF00171">
    <property type="entry name" value="Aldedh"/>
    <property type="match status" value="1"/>
</dbReference>
<dbReference type="InterPro" id="IPR050485">
    <property type="entry name" value="Proline_metab_enzyme"/>
</dbReference>
<dbReference type="GO" id="GO:0009898">
    <property type="term" value="C:cytoplasmic side of plasma membrane"/>
    <property type="evidence" value="ECO:0007669"/>
    <property type="project" value="TreeGrafter"/>
</dbReference>
<dbReference type="Gene3D" id="3.40.309.10">
    <property type="entry name" value="Aldehyde Dehydrogenase, Chain A, domain 2"/>
    <property type="match status" value="1"/>
</dbReference>
<sequence length="572" mass="60186">MTETPAMLAARHAPLIADAIAAVETRRHWSPFRDSPSARFHAPGAPEAGRAAFNARLDRRFALDQPGITGWIGEEVSPYTRRPLGISYPQSDPAALIAAAAAALPGWAATPPEQRIALCAEMALRLYAVNFEMAHAVMQVTGQSFTQAFSGSGPNALDRGIEALAYAAKAMRDVTPEARWQRQFGAEDVVLAKQYRLVPRGIALVICCASFPTWNAYPAMFASLATGNPVIVKPHPIAVLPMAIAVAACRRTLADYGFDPDLVTLAVDTRAEPVARRFIDDPAVAIIDFTGSPAFGGELERSVTGKLLFTETAGLNAVVLAGAEDPAAVARAVARAACLYSAQMCTSPQNIYIPAGGIQTPAGPMRFDDVAAAIIAAIDEIADAPASAAGIMGAVQAEASCDIVRALEARAGQMPGARVLRRPRPYAHPDYPEARTMTPLVVAVPAGAEALYGAEHFGPVLFLIAADDAEAAIDEATTLGRRHGAISSYLYATDPALIDRAADAFAGAGMNLSINLTGAMWANFAAAYSDYHVTGLNPAGNACLADLAFVAGRFRIVQNRRPALPQDHAHAA</sequence>
<evidence type="ECO:0000256" key="2">
    <source>
        <dbReference type="ARBA" id="ARBA00023027"/>
    </source>
</evidence>
<keyword evidence="2" id="KW-0520">NAD</keyword>
<evidence type="ECO:0000259" key="3">
    <source>
        <dbReference type="Pfam" id="PF00171"/>
    </source>
</evidence>
<feature type="domain" description="Aldehyde dehydrogenase" evidence="3">
    <location>
        <begin position="90"/>
        <end position="505"/>
    </location>
</feature>
<dbReference type="GO" id="GO:0010133">
    <property type="term" value="P:L-proline catabolic process to L-glutamate"/>
    <property type="evidence" value="ECO:0007669"/>
    <property type="project" value="TreeGrafter"/>
</dbReference>
<dbReference type="InterPro" id="IPR016163">
    <property type="entry name" value="Ald_DH_C"/>
</dbReference>
<keyword evidence="1" id="KW-0560">Oxidoreductase</keyword>
<dbReference type="EMBL" id="CP047895">
    <property type="protein sequence ID" value="QHL91226.1"/>
    <property type="molecule type" value="Genomic_DNA"/>
</dbReference>
<evidence type="ECO:0000256" key="1">
    <source>
        <dbReference type="ARBA" id="ARBA00023002"/>
    </source>
</evidence>
<accession>A0A7Z2NXG1</accession>
<name>A0A7Z2NXG1_9SPHN</name>
<proteinExistence type="predicted"/>
<evidence type="ECO:0000313" key="5">
    <source>
        <dbReference type="Proteomes" id="UP000464468"/>
    </source>
</evidence>
<dbReference type="RefSeq" id="WP_160593156.1">
    <property type="nucleotide sequence ID" value="NZ_CP047895.1"/>
</dbReference>
<dbReference type="AlphaFoldDB" id="A0A7Z2NXG1"/>
<keyword evidence="5" id="KW-1185">Reference proteome</keyword>